<dbReference type="OMA" id="PHEGPIG"/>
<feature type="region of interest" description="Disordered" evidence="3">
    <location>
        <begin position="1"/>
        <end position="35"/>
    </location>
</feature>
<feature type="region of interest" description="Disordered" evidence="3">
    <location>
        <begin position="56"/>
        <end position="89"/>
    </location>
</feature>
<dbReference type="EMBL" id="KL584760">
    <property type="protein sequence ID" value="KEQ95193.1"/>
    <property type="molecule type" value="Genomic_DNA"/>
</dbReference>
<dbReference type="PANTHER" id="PTHR46205">
    <property type="entry name" value="LOQUACIOUS, ISOFORM B"/>
    <property type="match status" value="1"/>
</dbReference>
<accession>A0A074YBN6</accession>
<protein>
    <recommendedName>
        <fullName evidence="4">DRBM domain-containing protein</fullName>
    </recommendedName>
</protein>
<keyword evidence="6" id="KW-1185">Reference proteome</keyword>
<dbReference type="InterPro" id="IPR051247">
    <property type="entry name" value="RLC_Component"/>
</dbReference>
<evidence type="ECO:0000313" key="6">
    <source>
        <dbReference type="Proteomes" id="UP000030641"/>
    </source>
</evidence>
<dbReference type="GO" id="GO:0030422">
    <property type="term" value="P:siRNA processing"/>
    <property type="evidence" value="ECO:0007669"/>
    <property type="project" value="TreeGrafter"/>
</dbReference>
<evidence type="ECO:0000256" key="2">
    <source>
        <dbReference type="PROSITE-ProRule" id="PRU00266"/>
    </source>
</evidence>
<dbReference type="HOGENOM" id="CLU_698257_0_0_1"/>
<dbReference type="RefSeq" id="XP_013343699.1">
    <property type="nucleotide sequence ID" value="XM_013488245.1"/>
</dbReference>
<reference evidence="5 6" key="1">
    <citation type="journal article" date="2014" name="BMC Genomics">
        <title>Genome sequencing of four Aureobasidium pullulans varieties: biotechnological potential, stress tolerance, and description of new species.</title>
        <authorList>
            <person name="Gostin Ar C."/>
            <person name="Ohm R.A."/>
            <person name="Kogej T."/>
            <person name="Sonjak S."/>
            <person name="Turk M."/>
            <person name="Zajc J."/>
            <person name="Zalar P."/>
            <person name="Grube M."/>
            <person name="Sun H."/>
            <person name="Han J."/>
            <person name="Sharma A."/>
            <person name="Chiniquy J."/>
            <person name="Ngan C.Y."/>
            <person name="Lipzen A."/>
            <person name="Barry K."/>
            <person name="Grigoriev I.V."/>
            <person name="Gunde-Cimerman N."/>
        </authorList>
    </citation>
    <scope>NUCLEOTIDE SEQUENCE [LARGE SCALE GENOMIC DNA]</scope>
    <source>
        <strain evidence="5 6">EXF-2481</strain>
    </source>
</reference>
<dbReference type="Pfam" id="PF00035">
    <property type="entry name" value="dsrm"/>
    <property type="match status" value="1"/>
</dbReference>
<dbReference type="OrthoDB" id="5222339at2759"/>
<evidence type="ECO:0000313" key="5">
    <source>
        <dbReference type="EMBL" id="KEQ95193.1"/>
    </source>
</evidence>
<dbReference type="GO" id="GO:0005737">
    <property type="term" value="C:cytoplasm"/>
    <property type="evidence" value="ECO:0007669"/>
    <property type="project" value="TreeGrafter"/>
</dbReference>
<proteinExistence type="predicted"/>
<evidence type="ECO:0000259" key="4">
    <source>
        <dbReference type="PROSITE" id="PS50137"/>
    </source>
</evidence>
<dbReference type="GeneID" id="25362737"/>
<organism evidence="5 6">
    <name type="scientific">Aureobasidium subglaciale (strain EXF-2481)</name>
    <name type="common">Aureobasidium pullulans var. subglaciale</name>
    <dbReference type="NCBI Taxonomy" id="1043005"/>
    <lineage>
        <taxon>Eukaryota</taxon>
        <taxon>Fungi</taxon>
        <taxon>Dikarya</taxon>
        <taxon>Ascomycota</taxon>
        <taxon>Pezizomycotina</taxon>
        <taxon>Dothideomycetes</taxon>
        <taxon>Dothideomycetidae</taxon>
        <taxon>Dothideales</taxon>
        <taxon>Saccotheciaceae</taxon>
        <taxon>Aureobasidium</taxon>
    </lineage>
</organism>
<dbReference type="InParanoid" id="A0A074YBN6"/>
<dbReference type="Gene3D" id="3.30.160.20">
    <property type="match status" value="2"/>
</dbReference>
<dbReference type="AlphaFoldDB" id="A0A074YBN6"/>
<evidence type="ECO:0000256" key="1">
    <source>
        <dbReference type="ARBA" id="ARBA00022884"/>
    </source>
</evidence>
<dbReference type="Proteomes" id="UP000030641">
    <property type="component" value="Unassembled WGS sequence"/>
</dbReference>
<evidence type="ECO:0000256" key="3">
    <source>
        <dbReference type="SAM" id="MobiDB-lite"/>
    </source>
</evidence>
<dbReference type="GO" id="GO:0070920">
    <property type="term" value="P:regulation of regulatory ncRNA processing"/>
    <property type="evidence" value="ECO:0007669"/>
    <property type="project" value="TreeGrafter"/>
</dbReference>
<dbReference type="GO" id="GO:0016442">
    <property type="term" value="C:RISC complex"/>
    <property type="evidence" value="ECO:0007669"/>
    <property type="project" value="TreeGrafter"/>
</dbReference>
<gene>
    <name evidence="5" type="ORF">AUEXF2481DRAFT_240328</name>
</gene>
<keyword evidence="1 2" id="KW-0694">RNA-binding</keyword>
<sequence length="395" mass="42397">MSRPFVSHQQDEDSTMTPTEASSPPPSSLLPSSSQIPGLDLLSAAQFDARVIARRAASSPNAPVSKRAKLDSSTSSTSSTAPRTLLSNKPRGDCAAKVNHLCQTLHLRADYEYEEGPPYAFSACVRLLDGDQEIKSFEAIGLFGSKKAAKEQCADMALQWLEAQPVPAKPSKDAALLPLAAAKIDLTENWVGVLHEFCQARGQGQPEYSVYELGPQRFGVTCSIFGQTHHDQNAAFSSKKHAKTAAARDAVLTLRDEGILPGPALHKMSVKAAPRVSPAVPAFGAPLLKPIVPVVPVVTTTPDVQTSPSPSASSLVPVLCSALNIAAPNYKFVQTSPLTPDFWDGEARFDNPIEPCLRGPVGRVERIYGKRMAKDKVVQQVLEVLESIKQQRMAG</sequence>
<dbReference type="GO" id="GO:0035197">
    <property type="term" value="F:siRNA binding"/>
    <property type="evidence" value="ECO:0007669"/>
    <property type="project" value="TreeGrafter"/>
</dbReference>
<dbReference type="PROSITE" id="PS50137">
    <property type="entry name" value="DS_RBD"/>
    <property type="match status" value="1"/>
</dbReference>
<dbReference type="SUPFAM" id="SSF54768">
    <property type="entry name" value="dsRNA-binding domain-like"/>
    <property type="match status" value="2"/>
</dbReference>
<dbReference type="GO" id="GO:0003725">
    <property type="term" value="F:double-stranded RNA binding"/>
    <property type="evidence" value="ECO:0007669"/>
    <property type="project" value="TreeGrafter"/>
</dbReference>
<dbReference type="GO" id="GO:0005634">
    <property type="term" value="C:nucleus"/>
    <property type="evidence" value="ECO:0007669"/>
    <property type="project" value="TreeGrafter"/>
</dbReference>
<name>A0A074YBN6_AURSE</name>
<dbReference type="GO" id="GO:0070578">
    <property type="term" value="C:RISC-loading complex"/>
    <property type="evidence" value="ECO:0007669"/>
    <property type="project" value="TreeGrafter"/>
</dbReference>
<dbReference type="InterPro" id="IPR014720">
    <property type="entry name" value="dsRBD_dom"/>
</dbReference>
<feature type="domain" description="DRBM" evidence="4">
    <location>
        <begin position="189"/>
        <end position="256"/>
    </location>
</feature>
<dbReference type="PANTHER" id="PTHR46205:SF3">
    <property type="entry name" value="LOQUACIOUS, ISOFORM B"/>
    <property type="match status" value="1"/>
</dbReference>
<dbReference type="SMART" id="SM00358">
    <property type="entry name" value="DSRM"/>
    <property type="match status" value="2"/>
</dbReference>